<dbReference type="InterPro" id="IPR013830">
    <property type="entry name" value="SGNH_hydro"/>
</dbReference>
<dbReference type="SUPFAM" id="SSF52266">
    <property type="entry name" value="SGNH hydrolase"/>
    <property type="match status" value="1"/>
</dbReference>
<dbReference type="Proteomes" id="UP001596310">
    <property type="component" value="Unassembled WGS sequence"/>
</dbReference>
<dbReference type="PANTHER" id="PTHR43784:SF2">
    <property type="entry name" value="GDSL-LIKE LIPASE_ACYLHYDROLASE, PUTATIVE (AFU_ORTHOLOGUE AFUA_2G00820)-RELATED"/>
    <property type="match status" value="1"/>
</dbReference>
<keyword evidence="3" id="KW-1185">Reference proteome</keyword>
<gene>
    <name evidence="2" type="ORF">ACFQHW_11230</name>
</gene>
<reference evidence="3" key="1">
    <citation type="journal article" date="2019" name="Int. J. Syst. Evol. Microbiol.">
        <title>The Global Catalogue of Microorganisms (GCM) 10K type strain sequencing project: providing services to taxonomists for standard genome sequencing and annotation.</title>
        <authorList>
            <consortium name="The Broad Institute Genomics Platform"/>
            <consortium name="The Broad Institute Genome Sequencing Center for Infectious Disease"/>
            <person name="Wu L."/>
            <person name="Ma J."/>
        </authorList>
    </citation>
    <scope>NUCLEOTIDE SEQUENCE [LARGE SCALE GENOMIC DNA]</scope>
    <source>
        <strain evidence="3">CCM 8897</strain>
    </source>
</reference>
<dbReference type="Gene3D" id="3.40.50.1110">
    <property type="entry name" value="SGNH hydrolase"/>
    <property type="match status" value="1"/>
</dbReference>
<evidence type="ECO:0000313" key="3">
    <source>
        <dbReference type="Proteomes" id="UP001596310"/>
    </source>
</evidence>
<dbReference type="InterPro" id="IPR036514">
    <property type="entry name" value="SGNH_hydro_sf"/>
</dbReference>
<dbReference type="EMBL" id="JBHSSM010000024">
    <property type="protein sequence ID" value="MFC6316137.1"/>
    <property type="molecule type" value="Genomic_DNA"/>
</dbReference>
<feature type="domain" description="SGNH hydrolase-type esterase" evidence="1">
    <location>
        <begin position="159"/>
        <end position="350"/>
    </location>
</feature>
<dbReference type="Pfam" id="PF13472">
    <property type="entry name" value="Lipase_GDSL_2"/>
    <property type="match status" value="1"/>
</dbReference>
<comment type="caution">
    <text evidence="2">The sequence shown here is derived from an EMBL/GenBank/DDBJ whole genome shotgun (WGS) entry which is preliminary data.</text>
</comment>
<organism evidence="2 3">
    <name type="scientific">Lapidilactobacillus achengensis</name>
    <dbReference type="NCBI Taxonomy" id="2486000"/>
    <lineage>
        <taxon>Bacteria</taxon>
        <taxon>Bacillati</taxon>
        <taxon>Bacillota</taxon>
        <taxon>Bacilli</taxon>
        <taxon>Lactobacillales</taxon>
        <taxon>Lactobacillaceae</taxon>
        <taxon>Lapidilactobacillus</taxon>
    </lineage>
</organism>
<dbReference type="InterPro" id="IPR053140">
    <property type="entry name" value="GDSL_Rv0518-like"/>
</dbReference>
<sequence>MPQTIVWKHLFSNFHNLAYRPVPQQITCYQHNVSGEELRVELNNRFDEVPLQIKGLQIAATPDLKDAVNLTFNGQRQALVDAGRTLWSDPVHFPIRAGQPFYLALQATNTRNRINSLASTLAHYLVNVTSATNLLERNYFYGVDNIQVTTAQPRRTVAFFGDSLVNQGLFTSALTQQLYQNYPNQITTFNAGISGNRLLRAGDSQSPWNDSFGPAGKERFMCDVLCSCPDVVVFLEGVNDLFHPGAGAPPSELPTAAELIGGISQLYQVCQRRGVSFIPLTITPFKGARNFEVSSWTPAKEAIRQTVNRYLLTLPNAFDLAHQVALNSDVTTLAPAYDCGDHLHFSPSGATKIGQLLAQELAPTLVKRCQED</sequence>
<evidence type="ECO:0000259" key="1">
    <source>
        <dbReference type="Pfam" id="PF13472"/>
    </source>
</evidence>
<dbReference type="PANTHER" id="PTHR43784">
    <property type="entry name" value="GDSL-LIKE LIPASE/ACYLHYDROLASE, PUTATIVE (AFU_ORTHOLOGUE AFUA_2G00820)-RELATED"/>
    <property type="match status" value="1"/>
</dbReference>
<evidence type="ECO:0000313" key="2">
    <source>
        <dbReference type="EMBL" id="MFC6316137.1"/>
    </source>
</evidence>
<name>A0ABW1UQB8_9LACO</name>
<accession>A0ABW1UQB8</accession>
<dbReference type="RefSeq" id="WP_125597174.1">
    <property type="nucleotide sequence ID" value="NZ_JBHSSM010000024.1"/>
</dbReference>
<protein>
    <submittedName>
        <fullName evidence="2">GDSL-type esterase/lipase family protein</fullName>
    </submittedName>
</protein>
<proteinExistence type="predicted"/>